<dbReference type="GO" id="GO:0005506">
    <property type="term" value="F:iron ion binding"/>
    <property type="evidence" value="ECO:0007669"/>
    <property type="project" value="InterPro"/>
</dbReference>
<sequence length="217" mass="24859">MDFRNSLLVTLNRYHIPVFLVPLTLAVVTLIGIVYQRAKPRPIPGIPYNLEALKSVLGDVPSIVEWKRQHGEQRRWYQAQAGKLNSPIVQVFTKPFYKPQVVLVDHKEIHDIFHRRHREFDKGYKEAEAFGGIIPDELLSYKLASSEYRYHKELMKDLMLPAFLQKVNAPEIYAKAMLLVDLWQVKAKIAGGRPFSGKDDVHKAALDIILAVSFGLD</sequence>
<feature type="transmembrane region" description="Helical" evidence="1">
    <location>
        <begin position="14"/>
        <end position="35"/>
    </location>
</feature>
<keyword evidence="1" id="KW-1133">Transmembrane helix</keyword>
<accession>A0AA38XCC9</accession>
<reference evidence="2" key="1">
    <citation type="submission" date="2022-10" db="EMBL/GenBank/DDBJ databases">
        <title>Culturing micro-colonial fungi from biological soil crusts in the Mojave desert and describing Neophaeococcomyces mojavensis, and introducing the new genera and species Taxawa tesnikishii.</title>
        <authorList>
            <person name="Kurbessoian T."/>
            <person name="Stajich J.E."/>
        </authorList>
    </citation>
    <scope>NUCLEOTIDE SEQUENCE</scope>
    <source>
        <strain evidence="2">TK_41</strain>
    </source>
</reference>
<dbReference type="GO" id="GO:0020037">
    <property type="term" value="F:heme binding"/>
    <property type="evidence" value="ECO:0007669"/>
    <property type="project" value="InterPro"/>
</dbReference>
<dbReference type="Proteomes" id="UP001172673">
    <property type="component" value="Unassembled WGS sequence"/>
</dbReference>
<evidence type="ECO:0008006" key="4">
    <source>
        <dbReference type="Google" id="ProtNLM"/>
    </source>
</evidence>
<evidence type="ECO:0000313" key="2">
    <source>
        <dbReference type="EMBL" id="KAJ9610809.1"/>
    </source>
</evidence>
<dbReference type="EMBL" id="JAPDRK010000007">
    <property type="protein sequence ID" value="KAJ9610809.1"/>
    <property type="molecule type" value="Genomic_DNA"/>
</dbReference>
<gene>
    <name evidence="2" type="ORF">H2200_005586</name>
</gene>
<organism evidence="2 3">
    <name type="scientific">Cladophialophora chaetospira</name>
    <dbReference type="NCBI Taxonomy" id="386627"/>
    <lineage>
        <taxon>Eukaryota</taxon>
        <taxon>Fungi</taxon>
        <taxon>Dikarya</taxon>
        <taxon>Ascomycota</taxon>
        <taxon>Pezizomycotina</taxon>
        <taxon>Eurotiomycetes</taxon>
        <taxon>Chaetothyriomycetidae</taxon>
        <taxon>Chaetothyriales</taxon>
        <taxon>Herpotrichiellaceae</taxon>
        <taxon>Cladophialophora</taxon>
    </lineage>
</organism>
<evidence type="ECO:0000256" key="1">
    <source>
        <dbReference type="SAM" id="Phobius"/>
    </source>
</evidence>
<dbReference type="InterPro" id="IPR036396">
    <property type="entry name" value="Cyt_P450_sf"/>
</dbReference>
<evidence type="ECO:0000313" key="3">
    <source>
        <dbReference type="Proteomes" id="UP001172673"/>
    </source>
</evidence>
<dbReference type="GO" id="GO:0016705">
    <property type="term" value="F:oxidoreductase activity, acting on paired donors, with incorporation or reduction of molecular oxygen"/>
    <property type="evidence" value="ECO:0007669"/>
    <property type="project" value="InterPro"/>
</dbReference>
<keyword evidence="1" id="KW-0812">Transmembrane</keyword>
<dbReference type="GO" id="GO:0004497">
    <property type="term" value="F:monooxygenase activity"/>
    <property type="evidence" value="ECO:0007669"/>
    <property type="project" value="InterPro"/>
</dbReference>
<comment type="caution">
    <text evidence="2">The sequence shown here is derived from an EMBL/GenBank/DDBJ whole genome shotgun (WGS) entry which is preliminary data.</text>
</comment>
<dbReference type="SUPFAM" id="SSF48264">
    <property type="entry name" value="Cytochrome P450"/>
    <property type="match status" value="1"/>
</dbReference>
<proteinExistence type="predicted"/>
<keyword evidence="1" id="KW-0472">Membrane</keyword>
<name>A0AA38XCC9_9EURO</name>
<keyword evidence="3" id="KW-1185">Reference proteome</keyword>
<dbReference type="AlphaFoldDB" id="A0AA38XCC9"/>
<dbReference type="Gene3D" id="1.10.630.10">
    <property type="entry name" value="Cytochrome P450"/>
    <property type="match status" value="1"/>
</dbReference>
<protein>
    <recommendedName>
        <fullName evidence="4">Cytochrome P450</fullName>
    </recommendedName>
</protein>